<dbReference type="InterPro" id="IPR000515">
    <property type="entry name" value="MetI-like"/>
</dbReference>
<dbReference type="EMBL" id="CP050919">
    <property type="protein sequence ID" value="QIX58443.1"/>
    <property type="molecule type" value="Genomic_DNA"/>
</dbReference>
<evidence type="ECO:0000313" key="15">
    <source>
        <dbReference type="Proteomes" id="UP000503169"/>
    </source>
</evidence>
<evidence type="ECO:0000256" key="7">
    <source>
        <dbReference type="ARBA" id="ARBA00023136"/>
    </source>
</evidence>
<dbReference type="InterPro" id="IPR043429">
    <property type="entry name" value="ArtM/GltK/GlnP/TcyL/YhdX-like"/>
</dbReference>
<evidence type="ECO:0000313" key="10">
    <source>
        <dbReference type="EMBL" id="APU44982.1"/>
    </source>
</evidence>
<dbReference type="SUPFAM" id="SSF161098">
    <property type="entry name" value="MetI-like"/>
    <property type="match status" value="1"/>
</dbReference>
<feature type="domain" description="ABC transmembrane type-1" evidence="9">
    <location>
        <begin position="19"/>
        <end position="210"/>
    </location>
</feature>
<evidence type="ECO:0000259" key="9">
    <source>
        <dbReference type="PROSITE" id="PS50928"/>
    </source>
</evidence>
<feature type="transmembrane region" description="Helical" evidence="8">
    <location>
        <begin position="189"/>
        <end position="209"/>
    </location>
</feature>
<evidence type="ECO:0000256" key="8">
    <source>
        <dbReference type="RuleBase" id="RU363032"/>
    </source>
</evidence>
<evidence type="ECO:0000256" key="4">
    <source>
        <dbReference type="ARBA" id="ARBA00022692"/>
    </source>
</evidence>
<keyword evidence="7 8" id="KW-0472">Membrane</keyword>
<evidence type="ECO:0000256" key="5">
    <source>
        <dbReference type="ARBA" id="ARBA00022970"/>
    </source>
</evidence>
<reference evidence="12 15" key="3">
    <citation type="submission" date="2020-04" db="EMBL/GenBank/DDBJ databases">
        <title>Novel strain L. Fermentum HFD1 producer antibacterial peptides.</title>
        <authorList>
            <person name="Ozhegov G.D."/>
            <person name="Pavlova A.S."/>
            <person name="Zhuravleva D.E."/>
            <person name="Gogoleva N.V."/>
            <person name="Shagimardanova E.I."/>
            <person name="Markelova M.I."/>
            <person name="Yarullina D.R."/>
            <person name="Kayumov A.R."/>
        </authorList>
    </citation>
    <scope>NUCLEOTIDE SEQUENCE [LARGE SCALE GENOMIC DNA]</scope>
    <source>
        <strain evidence="12 15">HFD1</strain>
    </source>
</reference>
<gene>
    <name evidence="12" type="primary">yxeN</name>
    <name evidence="10" type="ORF">BUW47_00195</name>
    <name evidence="11" type="ORF">C1Y38_03850</name>
    <name evidence="12" type="ORF">HCY95_00879</name>
</gene>
<evidence type="ECO:0000313" key="14">
    <source>
        <dbReference type="Proteomes" id="UP000236514"/>
    </source>
</evidence>
<dbReference type="GO" id="GO:0015184">
    <property type="term" value="F:L-cystine transmembrane transporter activity"/>
    <property type="evidence" value="ECO:0007669"/>
    <property type="project" value="TreeGrafter"/>
</dbReference>
<evidence type="ECO:0000256" key="2">
    <source>
        <dbReference type="ARBA" id="ARBA00022448"/>
    </source>
</evidence>
<dbReference type="PROSITE" id="PS50928">
    <property type="entry name" value="ABC_TM1"/>
    <property type="match status" value="1"/>
</dbReference>
<dbReference type="Proteomes" id="UP000236514">
    <property type="component" value="Unassembled WGS sequence"/>
</dbReference>
<dbReference type="EMBL" id="POTQ01000005">
    <property type="protein sequence ID" value="PNV58269.1"/>
    <property type="molecule type" value="Genomic_DNA"/>
</dbReference>
<dbReference type="NCBIfam" id="TIGR01726">
    <property type="entry name" value="HEQRo_perm_3TM"/>
    <property type="match status" value="1"/>
</dbReference>
<keyword evidence="2 8" id="KW-0813">Transport</keyword>
<comment type="subcellular location">
    <subcellularLocation>
        <location evidence="1 8">Cell membrane</location>
        <topology evidence="1 8">Multi-pass membrane protein</topology>
    </subcellularLocation>
</comment>
<proteinExistence type="inferred from homology"/>
<keyword evidence="3" id="KW-1003">Cell membrane</keyword>
<accession>A0A1L7GSI4</accession>
<evidence type="ECO:0000313" key="11">
    <source>
        <dbReference type="EMBL" id="PNV58269.1"/>
    </source>
</evidence>
<keyword evidence="4 8" id="KW-0812">Transmembrane</keyword>
<dbReference type="PANTHER" id="PTHR30614">
    <property type="entry name" value="MEMBRANE COMPONENT OF AMINO ACID ABC TRANSPORTER"/>
    <property type="match status" value="1"/>
</dbReference>
<dbReference type="CDD" id="cd06261">
    <property type="entry name" value="TM_PBP2"/>
    <property type="match status" value="1"/>
</dbReference>
<evidence type="ECO:0000313" key="13">
    <source>
        <dbReference type="Proteomes" id="UP000185427"/>
    </source>
</evidence>
<dbReference type="InterPro" id="IPR010065">
    <property type="entry name" value="AA_ABC_transptr_permease_3TM"/>
</dbReference>
<evidence type="ECO:0000313" key="12">
    <source>
        <dbReference type="EMBL" id="QIX58443.1"/>
    </source>
</evidence>
<feature type="transmembrane region" description="Helical" evidence="8">
    <location>
        <begin position="57"/>
        <end position="78"/>
    </location>
</feature>
<keyword evidence="6 8" id="KW-1133">Transmembrane helix</keyword>
<dbReference type="Pfam" id="PF00528">
    <property type="entry name" value="BPD_transp_1"/>
    <property type="match status" value="1"/>
</dbReference>
<dbReference type="GO" id="GO:0043190">
    <property type="term" value="C:ATP-binding cassette (ABC) transporter complex"/>
    <property type="evidence" value="ECO:0007669"/>
    <property type="project" value="InterPro"/>
</dbReference>
<organism evidence="10 13">
    <name type="scientific">Limosilactobacillus fermentum</name>
    <name type="common">Lactobacillus fermentum</name>
    <dbReference type="NCBI Taxonomy" id="1613"/>
    <lineage>
        <taxon>Bacteria</taxon>
        <taxon>Bacillati</taxon>
        <taxon>Bacillota</taxon>
        <taxon>Bacilli</taxon>
        <taxon>Lactobacillales</taxon>
        <taxon>Lactobacillaceae</taxon>
        <taxon>Limosilactobacillus</taxon>
    </lineage>
</organism>
<dbReference type="Gene3D" id="1.10.3720.10">
    <property type="entry name" value="MetI-like"/>
    <property type="match status" value="1"/>
</dbReference>
<keyword evidence="5" id="KW-0029">Amino-acid transport</keyword>
<dbReference type="AlphaFoldDB" id="A0A1L7GSI4"/>
<dbReference type="Proteomes" id="UP000185427">
    <property type="component" value="Chromosome"/>
</dbReference>
<reference evidence="11 14" key="2">
    <citation type="submission" date="2018-01" db="EMBL/GenBank/DDBJ databases">
        <title>Draft genome sequence of the feruloyl esterase-producing strain Lactobacillus fermentum CRL 1446, isolated from artisanal goat milk cheese.</title>
        <authorList>
            <person name="Abeijon Mukdsi M.C."/>
            <person name="Saavedra L."/>
            <person name="Gauffin Cano M.P."/>
            <person name="Hebert E.M."/>
            <person name="Medina R.B."/>
        </authorList>
    </citation>
    <scope>NUCLEOTIDE SEQUENCE [LARGE SCALE GENOMIC DNA]</scope>
    <source>
        <strain evidence="11 14">CRL 1446</strain>
    </source>
</reference>
<dbReference type="EMBL" id="CP019030">
    <property type="protein sequence ID" value="APU44982.1"/>
    <property type="molecule type" value="Genomic_DNA"/>
</dbReference>
<dbReference type="InterPro" id="IPR035906">
    <property type="entry name" value="MetI-like_sf"/>
</dbReference>
<dbReference type="Proteomes" id="UP000503169">
    <property type="component" value="Chromosome"/>
</dbReference>
<evidence type="ECO:0000256" key="3">
    <source>
        <dbReference type="ARBA" id="ARBA00022475"/>
    </source>
</evidence>
<dbReference type="PANTHER" id="PTHR30614:SF0">
    <property type="entry name" value="L-CYSTINE TRANSPORT SYSTEM PERMEASE PROTEIN TCYL"/>
    <property type="match status" value="1"/>
</dbReference>
<dbReference type="RefSeq" id="WP_021349562.1">
    <property type="nucleotide sequence ID" value="NZ_CAKMAZ010000038.1"/>
</dbReference>
<dbReference type="OrthoDB" id="9805999at2"/>
<sequence>MKFDFSYFISLFGQLLPFVPVTLLMAVVSMALAIVLGLAITLLELSKIRALRLFAKFYVSLFRGMPTLVQLFIVYYGLPQIFPALRGIPAMLAALVGLGFKESSYLAEIFRAAIGSVDEGQIEAGKSLNIKSSKLFFHVLLPQATVNALPATGNTFVSLIKETSLAFALGITELFAEGRMLAGDSFRYFETYVAIGLLYWAVIIIYSWLQGILEKALQKPYRRIAYVTNQSSEPIRENRSEANLETN</sequence>
<name>A0A1L7GSI4_LIMFE</name>
<protein>
    <submittedName>
        <fullName evidence="11">Amino acid ABC transporter permease</fullName>
    </submittedName>
    <submittedName>
        <fullName evidence="10">Amino acid permease</fullName>
    </submittedName>
    <submittedName>
        <fullName evidence="12">Amino-acid permease protein YxeN</fullName>
    </submittedName>
</protein>
<reference evidence="10 13" key="1">
    <citation type="submission" date="2016-12" db="EMBL/GenBank/DDBJ databases">
        <title>Complete Genome Sequence of Lactobacillus fermentum Strain SNUV175, a Probiotic for Treatment of Bacterial Vaginosis.</title>
        <authorList>
            <person name="Lee S."/>
            <person name="You H.J."/>
            <person name="Kwon B."/>
            <person name="Ko G."/>
        </authorList>
    </citation>
    <scope>NUCLEOTIDE SEQUENCE [LARGE SCALE GENOMIC DNA]</scope>
    <source>
        <strain evidence="10 13">SNUV175</strain>
    </source>
</reference>
<comment type="similarity">
    <text evidence="8">Belongs to the binding-protein-dependent transport system permease family.</text>
</comment>
<evidence type="ECO:0000256" key="1">
    <source>
        <dbReference type="ARBA" id="ARBA00004651"/>
    </source>
</evidence>
<feature type="transmembrane region" description="Helical" evidence="8">
    <location>
        <begin position="20"/>
        <end position="45"/>
    </location>
</feature>
<evidence type="ECO:0000256" key="6">
    <source>
        <dbReference type="ARBA" id="ARBA00022989"/>
    </source>
</evidence>